<dbReference type="AlphaFoldDB" id="A0A382JVE8"/>
<gene>
    <name evidence="1" type="ORF">METZ01_LOCUS268489</name>
</gene>
<reference evidence="1" key="1">
    <citation type="submission" date="2018-05" db="EMBL/GenBank/DDBJ databases">
        <authorList>
            <person name="Lanie J.A."/>
            <person name="Ng W.-L."/>
            <person name="Kazmierczak K.M."/>
            <person name="Andrzejewski T.M."/>
            <person name="Davidsen T.M."/>
            <person name="Wayne K.J."/>
            <person name="Tettelin H."/>
            <person name="Glass J.I."/>
            <person name="Rusch D."/>
            <person name="Podicherti R."/>
            <person name="Tsui H.-C.T."/>
            <person name="Winkler M.E."/>
        </authorList>
    </citation>
    <scope>NUCLEOTIDE SEQUENCE</scope>
</reference>
<sequence length="312" mass="35228">MRSSLFLVLLFYLITPPSKYLSAQEASVAGPIGGPVFRLGFWEMLHQTYWTDEDNTFYQMTGTNRFRGGKGYQGIPSLNVTDIYIPDGLSSNVNTKRANDGNEHSKVDSAIGRITDWLPSFSLEYILPTNYWVGAGMGFHYTNTWLDDTSVRAATTGSDPSYATPLLRMFTRFYMFSGSLYFPGTPKPGGIDFFFGFGLSYVEATYAWGIRPNPDIYNNYGEAFYLQKTYMRSSGILPIQRFGLASSSDTFGFMLEFIRLPQRDLLDNPFKNQSFISSEAYNAAYNERGEDLPAKVGMGGMITRASWTYSFW</sequence>
<organism evidence="1">
    <name type="scientific">marine metagenome</name>
    <dbReference type="NCBI Taxonomy" id="408172"/>
    <lineage>
        <taxon>unclassified sequences</taxon>
        <taxon>metagenomes</taxon>
        <taxon>ecological metagenomes</taxon>
    </lineage>
</organism>
<dbReference type="EMBL" id="UINC01076451">
    <property type="protein sequence ID" value="SVC15635.1"/>
    <property type="molecule type" value="Genomic_DNA"/>
</dbReference>
<evidence type="ECO:0000313" key="1">
    <source>
        <dbReference type="EMBL" id="SVC15635.1"/>
    </source>
</evidence>
<proteinExistence type="predicted"/>
<accession>A0A382JVE8</accession>
<protein>
    <submittedName>
        <fullName evidence="1">Uncharacterized protein</fullName>
    </submittedName>
</protein>
<name>A0A382JVE8_9ZZZZ</name>